<feature type="transmembrane region" description="Helical" evidence="1">
    <location>
        <begin position="12"/>
        <end position="29"/>
    </location>
</feature>
<reference evidence="2" key="1">
    <citation type="submission" date="2022-03" db="EMBL/GenBank/DDBJ databases">
        <authorList>
            <person name="Sayadi A."/>
        </authorList>
    </citation>
    <scope>NUCLEOTIDE SEQUENCE</scope>
</reference>
<evidence type="ECO:0000313" key="3">
    <source>
        <dbReference type="EMBL" id="CAH2015659.1"/>
    </source>
</evidence>
<keyword evidence="1" id="KW-0472">Membrane</keyword>
<keyword evidence="1" id="KW-1133">Transmembrane helix</keyword>
<evidence type="ECO:0000256" key="1">
    <source>
        <dbReference type="SAM" id="Phobius"/>
    </source>
</evidence>
<dbReference type="EMBL" id="CAKOFQ010007263">
    <property type="protein sequence ID" value="CAH1996599.1"/>
    <property type="molecule type" value="Genomic_DNA"/>
</dbReference>
<keyword evidence="4" id="KW-1185">Reference proteome</keyword>
<dbReference type="EMBL" id="CAKOFQ010008727">
    <property type="protein sequence ID" value="CAH2015659.1"/>
    <property type="molecule type" value="Genomic_DNA"/>
</dbReference>
<proteinExistence type="predicted"/>
<dbReference type="AlphaFoldDB" id="A0A9P0PRV8"/>
<accession>A0A9P0PRV8</accession>
<protein>
    <submittedName>
        <fullName evidence="2">Uncharacterized protein</fullName>
    </submittedName>
</protein>
<evidence type="ECO:0000313" key="4">
    <source>
        <dbReference type="Proteomes" id="UP001152888"/>
    </source>
</evidence>
<comment type="caution">
    <text evidence="2">The sequence shown here is derived from an EMBL/GenBank/DDBJ whole genome shotgun (WGS) entry which is preliminary data.</text>
</comment>
<name>A0A9P0PRV8_ACAOB</name>
<dbReference type="Proteomes" id="UP001152888">
    <property type="component" value="Unassembled WGS sequence"/>
</dbReference>
<gene>
    <name evidence="2" type="ORF">ACAOBT_LOCUS23288</name>
    <name evidence="3" type="ORF">ACAOBT_LOCUS34886</name>
</gene>
<sequence>MAPNYSKLMNKNNVLAGAGALVAIWYIALNRSKNVKHLDRRKIKKTVEEEVKYMISDKSENKTKATVDRKFFIELKQLLNIAVPGWSSPECGLFFLIALSLVSRSMCDLWLIDKGTKIESHIIIKQCIM</sequence>
<organism evidence="2 4">
    <name type="scientific">Acanthoscelides obtectus</name>
    <name type="common">Bean weevil</name>
    <name type="synonym">Bruchus obtectus</name>
    <dbReference type="NCBI Taxonomy" id="200917"/>
    <lineage>
        <taxon>Eukaryota</taxon>
        <taxon>Metazoa</taxon>
        <taxon>Ecdysozoa</taxon>
        <taxon>Arthropoda</taxon>
        <taxon>Hexapoda</taxon>
        <taxon>Insecta</taxon>
        <taxon>Pterygota</taxon>
        <taxon>Neoptera</taxon>
        <taxon>Endopterygota</taxon>
        <taxon>Coleoptera</taxon>
        <taxon>Polyphaga</taxon>
        <taxon>Cucujiformia</taxon>
        <taxon>Chrysomeloidea</taxon>
        <taxon>Chrysomelidae</taxon>
        <taxon>Bruchinae</taxon>
        <taxon>Bruchini</taxon>
        <taxon>Acanthoscelides</taxon>
    </lineage>
</organism>
<evidence type="ECO:0000313" key="2">
    <source>
        <dbReference type="EMBL" id="CAH1996599.1"/>
    </source>
</evidence>
<dbReference type="OrthoDB" id="422637at2759"/>
<keyword evidence="1" id="KW-0812">Transmembrane</keyword>